<dbReference type="PANTHER" id="PTHR21661:SF35">
    <property type="entry name" value="EPOXIDE HYDROLASE"/>
    <property type="match status" value="1"/>
</dbReference>
<sequence>MPNDILPQAPSRRRFIGVAAAAVAAGALSQLAFAETSRAITEVAPPTGSDKTAIRPLHVHAPESQLIDLKRRINATRWPERETVTDASQGVQLATMQKLARFWASDYDWRKVEARLNALPQFVTEIDGLDIHFIHVRSKEINALPVIVTHGWPGSVIEQLKIIGPLTNPTGHGGTASDAFDVVIPSLPGYGFSGKPTTTGWDPARIARAWVVLMKRLGYTRYVAQGGDWGNAVTEQMALLAPPELLGIHTNMPATVPDNVAAALKLGEPAPAGLSADEKHAFDQLDYFYKHGLGYALEMTNRPQTLYAIEDSPIGLAAWMLDHDAASQALIARVFDGQSEGLTREDILDNVTLYWLTNTGISSARLYWENKLNFFAPKHVAIPVAVSVFPDEIYAAPQNWTEKAYPKLIHYNRLLKGGHFAAWEQPQVFSEEVRASFRSLR</sequence>
<dbReference type="Pfam" id="PF06441">
    <property type="entry name" value="EHN"/>
    <property type="match status" value="1"/>
</dbReference>
<keyword evidence="2" id="KW-0058">Aromatic hydrocarbons catabolism</keyword>
<evidence type="ECO:0000313" key="8">
    <source>
        <dbReference type="Proteomes" id="UP000325273"/>
    </source>
</evidence>
<dbReference type="PRINTS" id="PR00412">
    <property type="entry name" value="EPOXHYDRLASE"/>
</dbReference>
<dbReference type="AlphaFoldDB" id="A0A5B0H8U7"/>
<dbReference type="GO" id="GO:0097176">
    <property type="term" value="P:epoxide metabolic process"/>
    <property type="evidence" value="ECO:0007669"/>
    <property type="project" value="TreeGrafter"/>
</dbReference>
<reference evidence="7 8" key="1">
    <citation type="submission" date="2019-08" db="EMBL/GenBank/DDBJ databases">
        <title>Paraburkholderia sp. DCY113.</title>
        <authorList>
            <person name="Kang J."/>
        </authorList>
    </citation>
    <scope>NUCLEOTIDE SEQUENCE [LARGE SCALE GENOMIC DNA]</scope>
    <source>
        <strain evidence="7 8">DCY113</strain>
    </source>
</reference>
<dbReference type="EMBL" id="VTUZ01000009">
    <property type="protein sequence ID" value="KAA1011423.1"/>
    <property type="molecule type" value="Genomic_DNA"/>
</dbReference>
<dbReference type="PIRSF" id="PIRSF001112">
    <property type="entry name" value="Epoxide_hydrolase"/>
    <property type="match status" value="1"/>
</dbReference>
<dbReference type="InterPro" id="IPR010497">
    <property type="entry name" value="Epoxide_hydro_N"/>
</dbReference>
<keyword evidence="8" id="KW-1185">Reference proteome</keyword>
<dbReference type="InterPro" id="IPR016292">
    <property type="entry name" value="Epoxide_hydrolase"/>
</dbReference>
<dbReference type="InterPro" id="IPR029058">
    <property type="entry name" value="AB_hydrolase_fold"/>
</dbReference>
<comment type="caution">
    <text evidence="7">The sequence shown here is derived from an EMBL/GenBank/DDBJ whole genome shotgun (WGS) entry which is preliminary data.</text>
</comment>
<feature type="active site" description="Proton donor" evidence="4">
    <location>
        <position position="367"/>
    </location>
</feature>
<accession>A0A5B0H8U7</accession>
<evidence type="ECO:0000256" key="1">
    <source>
        <dbReference type="ARBA" id="ARBA00010088"/>
    </source>
</evidence>
<dbReference type="GO" id="GO:0004301">
    <property type="term" value="F:epoxide hydrolase activity"/>
    <property type="evidence" value="ECO:0007669"/>
    <property type="project" value="TreeGrafter"/>
</dbReference>
<feature type="chain" id="PRO_5022936731" evidence="5">
    <location>
        <begin position="35"/>
        <end position="441"/>
    </location>
</feature>
<evidence type="ECO:0000259" key="6">
    <source>
        <dbReference type="Pfam" id="PF06441"/>
    </source>
</evidence>
<dbReference type="Gene3D" id="3.40.50.1820">
    <property type="entry name" value="alpha/beta hydrolase"/>
    <property type="match status" value="1"/>
</dbReference>
<gene>
    <name evidence="7" type="ORF">FVF58_16000</name>
</gene>
<keyword evidence="3 7" id="KW-0378">Hydrolase</keyword>
<comment type="similarity">
    <text evidence="1">Belongs to the peptidase S33 family.</text>
</comment>
<evidence type="ECO:0000313" key="7">
    <source>
        <dbReference type="EMBL" id="KAA1011423.1"/>
    </source>
</evidence>
<dbReference type="PANTHER" id="PTHR21661">
    <property type="entry name" value="EPOXIDE HYDROLASE 1-RELATED"/>
    <property type="match status" value="1"/>
</dbReference>
<keyword evidence="5" id="KW-0732">Signal</keyword>
<evidence type="ECO:0000256" key="5">
    <source>
        <dbReference type="SAM" id="SignalP"/>
    </source>
</evidence>
<feature type="active site" description="Proton acceptor" evidence="4">
    <location>
        <position position="419"/>
    </location>
</feature>
<feature type="domain" description="Epoxide hydrolase N-terminal" evidence="6">
    <location>
        <begin position="54"/>
        <end position="158"/>
    </location>
</feature>
<evidence type="ECO:0000256" key="3">
    <source>
        <dbReference type="ARBA" id="ARBA00022801"/>
    </source>
</evidence>
<dbReference type="PROSITE" id="PS51318">
    <property type="entry name" value="TAT"/>
    <property type="match status" value="1"/>
</dbReference>
<proteinExistence type="inferred from homology"/>
<evidence type="ECO:0000256" key="4">
    <source>
        <dbReference type="PIRSR" id="PIRSR001112-1"/>
    </source>
</evidence>
<dbReference type="SUPFAM" id="SSF53474">
    <property type="entry name" value="alpha/beta-Hydrolases"/>
    <property type="match status" value="1"/>
</dbReference>
<feature type="active site" description="Nucleophile" evidence="4">
    <location>
        <position position="228"/>
    </location>
</feature>
<protein>
    <submittedName>
        <fullName evidence="7">Epoxide hydrolase</fullName>
    </submittedName>
</protein>
<name>A0A5B0H8U7_9BURK</name>
<organism evidence="7 8">
    <name type="scientific">Paraburkholderia panacisoli</name>
    <dbReference type="NCBI Taxonomy" id="2603818"/>
    <lineage>
        <taxon>Bacteria</taxon>
        <taxon>Pseudomonadati</taxon>
        <taxon>Pseudomonadota</taxon>
        <taxon>Betaproteobacteria</taxon>
        <taxon>Burkholderiales</taxon>
        <taxon>Burkholderiaceae</taxon>
        <taxon>Paraburkholderia</taxon>
    </lineage>
</organism>
<dbReference type="InterPro" id="IPR006311">
    <property type="entry name" value="TAT_signal"/>
</dbReference>
<evidence type="ECO:0000256" key="2">
    <source>
        <dbReference type="ARBA" id="ARBA00022797"/>
    </source>
</evidence>
<dbReference type="RefSeq" id="WP_149670856.1">
    <property type="nucleotide sequence ID" value="NZ_VTUZ01000009.1"/>
</dbReference>
<dbReference type="InterPro" id="IPR000639">
    <property type="entry name" value="Epox_hydrolase-like"/>
</dbReference>
<feature type="signal peptide" evidence="5">
    <location>
        <begin position="1"/>
        <end position="34"/>
    </location>
</feature>
<dbReference type="Proteomes" id="UP000325273">
    <property type="component" value="Unassembled WGS sequence"/>
</dbReference>